<gene>
    <name evidence="3" type="ORF">HMPREF9943_01130</name>
</gene>
<dbReference type="GO" id="GO:0004077">
    <property type="term" value="F:biotin--[biotin carboxyl-carrier protein] ligase activity"/>
    <property type="evidence" value="ECO:0007669"/>
    <property type="project" value="InterPro"/>
</dbReference>
<evidence type="ECO:0000259" key="2">
    <source>
        <dbReference type="Pfam" id="PF03099"/>
    </source>
</evidence>
<protein>
    <submittedName>
        <fullName evidence="3">Biotin-[acetyl-CoA-carboxylase] ligase</fullName>
    </submittedName>
</protein>
<evidence type="ECO:0000313" key="4">
    <source>
        <dbReference type="Proteomes" id="UP000011758"/>
    </source>
</evidence>
<feature type="domain" description="BPL/LPL catalytic" evidence="2">
    <location>
        <begin position="11"/>
        <end position="112"/>
    </location>
</feature>
<reference evidence="3 4" key="1">
    <citation type="submission" date="2013-02" db="EMBL/GenBank/DDBJ databases">
        <title>The Genome Sequence of Lactobacillus catenaformis F0143.</title>
        <authorList>
            <consortium name="The Broad Institute Genome Sequencing Platform"/>
            <person name="Earl A."/>
            <person name="Ward D."/>
            <person name="Feldgarden M."/>
            <person name="Gevers D."/>
            <person name="Izard J."/>
            <person name="Blanton J.M."/>
            <person name="Mathney J."/>
            <person name="Dewhirst F.E."/>
            <person name="Young S.K."/>
            <person name="Zeng Q."/>
            <person name="Gargeya S."/>
            <person name="Fitzgerald M."/>
            <person name="Haas B."/>
            <person name="Abouelleil A."/>
            <person name="Alvarado L."/>
            <person name="Arachchi H.M."/>
            <person name="Berlin A."/>
            <person name="Chapman S.B."/>
            <person name="Gearin G."/>
            <person name="Goldberg J."/>
            <person name="Griggs A."/>
            <person name="Gujja S."/>
            <person name="Hansen M."/>
            <person name="Heiman D."/>
            <person name="Howarth C."/>
            <person name="Larimer J."/>
            <person name="Lui A."/>
            <person name="MacDonald P.J.P."/>
            <person name="McCowen C."/>
            <person name="Montmayeur A."/>
            <person name="Murphy C."/>
            <person name="Neiman D."/>
            <person name="Pearson M."/>
            <person name="Priest M."/>
            <person name="Roberts A."/>
            <person name="Saif S."/>
            <person name="Shea T."/>
            <person name="Sisk P."/>
            <person name="Stolte C."/>
            <person name="Sykes S."/>
            <person name="Wortman J."/>
            <person name="Nusbaum C."/>
            <person name="Birren B."/>
        </authorList>
    </citation>
    <scope>NUCLEOTIDE SEQUENCE [LARGE SCALE GENOMIC DNA]</scope>
    <source>
        <strain evidence="3 4">OT 569</strain>
    </source>
</reference>
<dbReference type="SUPFAM" id="SSF55681">
    <property type="entry name" value="Class II aaRS and biotin synthetases"/>
    <property type="match status" value="1"/>
</dbReference>
<dbReference type="EMBL" id="AGEJ01000018">
    <property type="protein sequence ID" value="EMD16576.1"/>
    <property type="molecule type" value="Genomic_DNA"/>
</dbReference>
<organism evidence="3 4">
    <name type="scientific">Eggerthia catenaformis OT 569 = DSM 20559</name>
    <dbReference type="NCBI Taxonomy" id="999415"/>
    <lineage>
        <taxon>Bacteria</taxon>
        <taxon>Bacillati</taxon>
        <taxon>Bacillota</taxon>
        <taxon>Erysipelotrichia</taxon>
        <taxon>Erysipelotrichales</taxon>
        <taxon>Coprobacillaceae</taxon>
        <taxon>Eggerthia</taxon>
    </lineage>
</organism>
<accession>M2Q2V6</accession>
<dbReference type="RefSeq" id="WP_004802967.1">
    <property type="nucleotide sequence ID" value="NZ_KB446648.1"/>
</dbReference>
<dbReference type="STRING" id="999415.HMPREF9943_01130"/>
<dbReference type="BioCyc" id="ECAT999415-HMP:GTTI-1158-MONOMER"/>
<proteinExistence type="predicted"/>
<evidence type="ECO:0000256" key="1">
    <source>
        <dbReference type="ARBA" id="ARBA00022598"/>
    </source>
</evidence>
<dbReference type="Gene3D" id="3.30.930.10">
    <property type="entry name" value="Bira Bifunctional Protein, Domain 2"/>
    <property type="match status" value="1"/>
</dbReference>
<dbReference type="eggNOG" id="COG0340">
    <property type="taxonomic scope" value="Bacteria"/>
</dbReference>
<dbReference type="AlphaFoldDB" id="M2Q2V6"/>
<dbReference type="InterPro" id="IPR045864">
    <property type="entry name" value="aa-tRNA-synth_II/BPL/LPL"/>
</dbReference>
<dbReference type="GO" id="GO:0005737">
    <property type="term" value="C:cytoplasm"/>
    <property type="evidence" value="ECO:0007669"/>
    <property type="project" value="TreeGrafter"/>
</dbReference>
<dbReference type="GO" id="GO:0016740">
    <property type="term" value="F:transferase activity"/>
    <property type="evidence" value="ECO:0007669"/>
    <property type="project" value="UniProtKB-ARBA"/>
</dbReference>
<name>M2Q2V6_9FIRM</name>
<dbReference type="PANTHER" id="PTHR12835:SF5">
    <property type="entry name" value="BIOTIN--PROTEIN LIGASE"/>
    <property type="match status" value="1"/>
</dbReference>
<dbReference type="GO" id="GO:0009249">
    <property type="term" value="P:protein lipoylation"/>
    <property type="evidence" value="ECO:0007669"/>
    <property type="project" value="UniProtKB-ARBA"/>
</dbReference>
<sequence>MRYNKMNYIHFESLPSTNDYVKEHLDQLTPPCIIHTDIQTKGRGRRDHQWISENDLMFSYLTDKEAFHASMQMALSILYTLHFYHLKATVKWPNDIFINDRKIAGILTETLNKYTIIGTGLNITNSLYLSLNHLLEYQISSKDLLNKIMAYYTFLESLSLDDIIHTINKYSYLKNKKVIYLNYGITQFLHLNTDGTLTILDEHQKIHHIILNQLSLSQKE</sequence>
<evidence type="ECO:0000313" key="3">
    <source>
        <dbReference type="EMBL" id="EMD16576.1"/>
    </source>
</evidence>
<keyword evidence="4" id="KW-1185">Reference proteome</keyword>
<dbReference type="CDD" id="cd16442">
    <property type="entry name" value="BPL"/>
    <property type="match status" value="1"/>
</dbReference>
<dbReference type="PANTHER" id="PTHR12835">
    <property type="entry name" value="BIOTIN PROTEIN LIGASE"/>
    <property type="match status" value="1"/>
</dbReference>
<comment type="caution">
    <text evidence="3">The sequence shown here is derived from an EMBL/GenBank/DDBJ whole genome shotgun (WGS) entry which is preliminary data.</text>
</comment>
<dbReference type="Proteomes" id="UP000011758">
    <property type="component" value="Unassembled WGS sequence"/>
</dbReference>
<keyword evidence="1 3" id="KW-0436">Ligase</keyword>
<dbReference type="InterPro" id="IPR004143">
    <property type="entry name" value="BPL_LPL_catalytic"/>
</dbReference>
<dbReference type="Pfam" id="PF03099">
    <property type="entry name" value="BPL_LplA_LipB"/>
    <property type="match status" value="1"/>
</dbReference>
<dbReference type="InterPro" id="IPR004408">
    <property type="entry name" value="Biotin_CoA_COase_ligase"/>
</dbReference>
<dbReference type="NCBIfam" id="TIGR00121">
    <property type="entry name" value="birA_ligase"/>
    <property type="match status" value="1"/>
</dbReference>
<dbReference type="OrthoDB" id="9807064at2"/>